<evidence type="ECO:0000313" key="4">
    <source>
        <dbReference type="Proteomes" id="UP000273811"/>
    </source>
</evidence>
<evidence type="ECO:0000259" key="2">
    <source>
        <dbReference type="Pfam" id="PF25231"/>
    </source>
</evidence>
<dbReference type="Pfam" id="PF25231">
    <property type="entry name" value="DUF7847"/>
    <property type="match status" value="1"/>
</dbReference>
<feature type="transmembrane region" description="Helical" evidence="1">
    <location>
        <begin position="131"/>
        <end position="159"/>
    </location>
</feature>
<accession>A0A443IZG9</accession>
<evidence type="ECO:0000256" key="1">
    <source>
        <dbReference type="SAM" id="Phobius"/>
    </source>
</evidence>
<feature type="transmembrane region" description="Helical" evidence="1">
    <location>
        <begin position="165"/>
        <end position="190"/>
    </location>
</feature>
<feature type="transmembrane region" description="Helical" evidence="1">
    <location>
        <begin position="85"/>
        <end position="110"/>
    </location>
</feature>
<organism evidence="3 4">
    <name type="scientific">Siminovitchia fortis</name>
    <dbReference type="NCBI Taxonomy" id="254758"/>
    <lineage>
        <taxon>Bacteria</taxon>
        <taxon>Bacillati</taxon>
        <taxon>Bacillota</taxon>
        <taxon>Bacilli</taxon>
        <taxon>Bacillales</taxon>
        <taxon>Bacillaceae</taxon>
        <taxon>Siminovitchia</taxon>
    </lineage>
</organism>
<comment type="caution">
    <text evidence="3">The sequence shown here is derived from an EMBL/GenBank/DDBJ whole genome shotgun (WGS) entry which is preliminary data.</text>
</comment>
<keyword evidence="1" id="KW-1133">Transmembrane helix</keyword>
<protein>
    <recommendedName>
        <fullName evidence="2">DUF7847 domain-containing protein</fullName>
    </recommendedName>
</protein>
<dbReference type="OrthoDB" id="2375893at2"/>
<feature type="transmembrane region" description="Helical" evidence="1">
    <location>
        <begin position="29"/>
        <end position="47"/>
    </location>
</feature>
<evidence type="ECO:0000313" key="3">
    <source>
        <dbReference type="EMBL" id="RWR13536.1"/>
    </source>
</evidence>
<dbReference type="EMBL" id="QYTU02000006">
    <property type="protein sequence ID" value="RWR13536.1"/>
    <property type="molecule type" value="Genomic_DNA"/>
</dbReference>
<dbReference type="AlphaFoldDB" id="A0A443IZG9"/>
<proteinExistence type="predicted"/>
<feature type="transmembrane region" description="Helical" evidence="1">
    <location>
        <begin position="221"/>
        <end position="241"/>
    </location>
</feature>
<gene>
    <name evidence="3" type="ORF">D4N35_004905</name>
</gene>
<keyword evidence="1" id="KW-0472">Membrane</keyword>
<keyword evidence="1" id="KW-0812">Transmembrane</keyword>
<feature type="domain" description="DUF7847" evidence="2">
    <location>
        <begin position="89"/>
        <end position="275"/>
    </location>
</feature>
<reference evidence="3" key="1">
    <citation type="submission" date="2018-12" db="EMBL/GenBank/DDBJ databases">
        <authorList>
            <person name="Sun L."/>
            <person name="Chen Z."/>
        </authorList>
    </citation>
    <scope>NUCLEOTIDE SEQUENCE [LARGE SCALE GENOMIC DNA]</scope>
    <source>
        <strain evidence="3">DSM 16012</strain>
    </source>
</reference>
<dbReference type="PANTHER" id="PTHR33133:SF1">
    <property type="entry name" value="EXPRESSED PROTEIN-RELATED"/>
    <property type="match status" value="1"/>
</dbReference>
<dbReference type="RefSeq" id="WP_120070873.1">
    <property type="nucleotide sequence ID" value="NZ_CP126113.1"/>
</dbReference>
<dbReference type="Proteomes" id="UP000273811">
    <property type="component" value="Unassembled WGS sequence"/>
</dbReference>
<dbReference type="PANTHER" id="PTHR33133">
    <property type="entry name" value="OS08G0107100 PROTEIN-RELATED"/>
    <property type="match status" value="1"/>
</dbReference>
<keyword evidence="4" id="KW-1185">Reference proteome</keyword>
<name>A0A443IZG9_9BACI</name>
<sequence>MDEKFTRPKGFGQILDHTFSLSKRHFKDFFLIFLIFMGPVYLLQALIELASGVSFFREVGPGETWFEQVIMSFDDTETVNLGADLGIALVGLIAIFLAPVATAAVMFAIDHLRKGEEYTVGSVIKQAFSRYWPMLGSTILFGLIAFGLFIVPIIIITIAGVVGAIVLPIVGIILAILLFVGFAIGIGLLLTRWSFYFGSVVFKEETPGFSRSWKLTKGRTWVLFGLFIIFSMIITMISVTLELSFMMVLGDSVLLSLIVNVASLFTTMIFTVGYAVMYFDLKVRNDADDLKEMIGEYNTPQI</sequence>
<dbReference type="InterPro" id="IPR057169">
    <property type="entry name" value="DUF7847"/>
</dbReference>
<feature type="transmembrane region" description="Helical" evidence="1">
    <location>
        <begin position="253"/>
        <end position="276"/>
    </location>
</feature>